<organism evidence="1 2">
    <name type="scientific">Hypoxylon rubiginosum</name>
    <dbReference type="NCBI Taxonomy" id="110542"/>
    <lineage>
        <taxon>Eukaryota</taxon>
        <taxon>Fungi</taxon>
        <taxon>Dikarya</taxon>
        <taxon>Ascomycota</taxon>
        <taxon>Pezizomycotina</taxon>
        <taxon>Sordariomycetes</taxon>
        <taxon>Xylariomycetidae</taxon>
        <taxon>Xylariales</taxon>
        <taxon>Hypoxylaceae</taxon>
        <taxon>Hypoxylon</taxon>
    </lineage>
</organism>
<comment type="caution">
    <text evidence="1">The sequence shown here is derived from an EMBL/GenBank/DDBJ whole genome shotgun (WGS) entry which is preliminary data.</text>
</comment>
<reference evidence="1 2" key="1">
    <citation type="journal article" date="2022" name="New Phytol.">
        <title>Ecological generalism drives hyperdiversity of secondary metabolite gene clusters in xylarialean endophytes.</title>
        <authorList>
            <person name="Franco M.E.E."/>
            <person name="Wisecaver J.H."/>
            <person name="Arnold A.E."/>
            <person name="Ju Y.M."/>
            <person name="Slot J.C."/>
            <person name="Ahrendt S."/>
            <person name="Moore L.P."/>
            <person name="Eastman K.E."/>
            <person name="Scott K."/>
            <person name="Konkel Z."/>
            <person name="Mondo S.J."/>
            <person name="Kuo A."/>
            <person name="Hayes R.D."/>
            <person name="Haridas S."/>
            <person name="Andreopoulos B."/>
            <person name="Riley R."/>
            <person name="LaButti K."/>
            <person name="Pangilinan J."/>
            <person name="Lipzen A."/>
            <person name="Amirebrahimi M."/>
            <person name="Yan J."/>
            <person name="Adam C."/>
            <person name="Keymanesh K."/>
            <person name="Ng V."/>
            <person name="Louie K."/>
            <person name="Northen T."/>
            <person name="Drula E."/>
            <person name="Henrissat B."/>
            <person name="Hsieh H.M."/>
            <person name="Youens-Clark K."/>
            <person name="Lutzoni F."/>
            <person name="Miadlikowska J."/>
            <person name="Eastwood D.C."/>
            <person name="Hamelin R.C."/>
            <person name="Grigoriev I.V."/>
            <person name="U'Ren J.M."/>
        </authorList>
    </citation>
    <scope>NUCLEOTIDE SEQUENCE [LARGE SCALE GENOMIC DNA]</scope>
    <source>
        <strain evidence="1 2">CBS 119005</strain>
    </source>
</reference>
<sequence>MSAAIATRAQAPLSAIMRQAFKGLRRSAMIVEGPTEALPATVRSQKADWGRIFRARAGVAAVYFPFMGTFLSWPFVAQYLVDGRMGRW</sequence>
<dbReference type="Proteomes" id="UP001497700">
    <property type="component" value="Unassembled WGS sequence"/>
</dbReference>
<dbReference type="EMBL" id="MU393576">
    <property type="protein sequence ID" value="KAI4860711.1"/>
    <property type="molecule type" value="Genomic_DNA"/>
</dbReference>
<proteinExistence type="predicted"/>
<keyword evidence="2" id="KW-1185">Reference proteome</keyword>
<protein>
    <submittedName>
        <fullName evidence="1">Uncharacterized protein</fullName>
    </submittedName>
</protein>
<accession>A0ACB9YNK7</accession>
<evidence type="ECO:0000313" key="1">
    <source>
        <dbReference type="EMBL" id="KAI4860711.1"/>
    </source>
</evidence>
<name>A0ACB9YNK7_9PEZI</name>
<gene>
    <name evidence="1" type="ORF">F4820DRAFT_436053</name>
</gene>
<evidence type="ECO:0000313" key="2">
    <source>
        <dbReference type="Proteomes" id="UP001497700"/>
    </source>
</evidence>